<evidence type="ECO:0000313" key="1">
    <source>
        <dbReference type="EMBL" id="DAF63608.1"/>
    </source>
</evidence>
<dbReference type="EMBL" id="BK032842">
    <property type="protein sequence ID" value="DAF63608.1"/>
    <property type="molecule type" value="Genomic_DNA"/>
</dbReference>
<accession>A0A8S5TKF4</accession>
<protein>
    <submittedName>
        <fullName evidence="1">Uncharacterized protein</fullName>
    </submittedName>
</protein>
<reference evidence="1" key="1">
    <citation type="journal article" date="2021" name="Proc. Natl. Acad. Sci. U.S.A.">
        <title>A Catalog of Tens of Thousands of Viruses from Human Metagenomes Reveals Hidden Associations with Chronic Diseases.</title>
        <authorList>
            <person name="Tisza M.J."/>
            <person name="Buck C.B."/>
        </authorList>
    </citation>
    <scope>NUCLEOTIDE SEQUENCE</scope>
    <source>
        <strain evidence="1">CtwQT14</strain>
    </source>
</reference>
<proteinExistence type="predicted"/>
<name>A0A8S5TKF4_9CAUD</name>
<organism evidence="1">
    <name type="scientific">Siphoviridae sp. ctwQT14</name>
    <dbReference type="NCBI Taxonomy" id="2827971"/>
    <lineage>
        <taxon>Viruses</taxon>
        <taxon>Duplodnaviria</taxon>
        <taxon>Heunggongvirae</taxon>
        <taxon>Uroviricota</taxon>
        <taxon>Caudoviricetes</taxon>
    </lineage>
</organism>
<sequence length="70" mass="8205">MTKTNKEQLIENIKQATPERVKEHLLELIQDLVEEEQITPGCDNGYIDNEEGIPLLDFYINNFMFTNFSE</sequence>